<evidence type="ECO:0000256" key="3">
    <source>
        <dbReference type="ARBA" id="ARBA00023163"/>
    </source>
</evidence>
<dbReference type="SMART" id="SM00345">
    <property type="entry name" value="HTH_GNTR"/>
    <property type="match status" value="1"/>
</dbReference>
<dbReference type="EMBL" id="JBHRSL010000010">
    <property type="protein sequence ID" value="MFC3052160.1"/>
    <property type="molecule type" value="Genomic_DNA"/>
</dbReference>
<dbReference type="Gene3D" id="1.20.120.530">
    <property type="entry name" value="GntR ligand-binding domain-like"/>
    <property type="match status" value="1"/>
</dbReference>
<evidence type="ECO:0000313" key="6">
    <source>
        <dbReference type="Proteomes" id="UP001595444"/>
    </source>
</evidence>
<accession>A0ABV7D5F0</accession>
<dbReference type="PANTHER" id="PTHR43537">
    <property type="entry name" value="TRANSCRIPTIONAL REGULATOR, GNTR FAMILY"/>
    <property type="match status" value="1"/>
</dbReference>
<dbReference type="InterPro" id="IPR000524">
    <property type="entry name" value="Tscrpt_reg_HTH_GntR"/>
</dbReference>
<dbReference type="Pfam" id="PF00392">
    <property type="entry name" value="GntR"/>
    <property type="match status" value="1"/>
</dbReference>
<keyword evidence="3" id="KW-0804">Transcription</keyword>
<evidence type="ECO:0000256" key="1">
    <source>
        <dbReference type="ARBA" id="ARBA00023015"/>
    </source>
</evidence>
<dbReference type="PROSITE" id="PS50949">
    <property type="entry name" value="HTH_GNTR"/>
    <property type="match status" value="1"/>
</dbReference>
<keyword evidence="1" id="KW-0805">Transcription regulation</keyword>
<dbReference type="PANTHER" id="PTHR43537:SF5">
    <property type="entry name" value="UXU OPERON TRANSCRIPTIONAL REGULATOR"/>
    <property type="match status" value="1"/>
</dbReference>
<dbReference type="SUPFAM" id="SSF46785">
    <property type="entry name" value="Winged helix' DNA-binding domain"/>
    <property type="match status" value="1"/>
</dbReference>
<dbReference type="CDD" id="cd07377">
    <property type="entry name" value="WHTH_GntR"/>
    <property type="match status" value="1"/>
</dbReference>
<evidence type="ECO:0000259" key="4">
    <source>
        <dbReference type="PROSITE" id="PS50949"/>
    </source>
</evidence>
<dbReference type="InterPro" id="IPR036388">
    <property type="entry name" value="WH-like_DNA-bd_sf"/>
</dbReference>
<dbReference type="Pfam" id="PF07729">
    <property type="entry name" value="FCD"/>
    <property type="match status" value="1"/>
</dbReference>
<dbReference type="PRINTS" id="PR00035">
    <property type="entry name" value="HTHGNTR"/>
</dbReference>
<dbReference type="RefSeq" id="WP_194214153.1">
    <property type="nucleotide sequence ID" value="NZ_CP061205.1"/>
</dbReference>
<evidence type="ECO:0000256" key="2">
    <source>
        <dbReference type="ARBA" id="ARBA00023125"/>
    </source>
</evidence>
<gene>
    <name evidence="5" type="ORF">ACFOKA_09615</name>
</gene>
<feature type="domain" description="HTH gntR-type" evidence="4">
    <location>
        <begin position="9"/>
        <end position="76"/>
    </location>
</feature>
<proteinExistence type="predicted"/>
<dbReference type="Proteomes" id="UP001595444">
    <property type="component" value="Unassembled WGS sequence"/>
</dbReference>
<keyword evidence="2" id="KW-0238">DNA-binding</keyword>
<protein>
    <submittedName>
        <fullName evidence="5">GntR family transcriptional regulator</fullName>
    </submittedName>
</protein>
<keyword evidence="6" id="KW-1185">Reference proteome</keyword>
<name>A0ABV7D5F0_9PROT</name>
<dbReference type="SUPFAM" id="SSF48008">
    <property type="entry name" value="GntR ligand-binding domain-like"/>
    <property type="match status" value="1"/>
</dbReference>
<dbReference type="InterPro" id="IPR036390">
    <property type="entry name" value="WH_DNA-bd_sf"/>
</dbReference>
<comment type="caution">
    <text evidence="5">The sequence shown here is derived from an EMBL/GenBank/DDBJ whole genome shotgun (WGS) entry which is preliminary data.</text>
</comment>
<evidence type="ECO:0000313" key="5">
    <source>
        <dbReference type="EMBL" id="MFC3052160.1"/>
    </source>
</evidence>
<sequence>MSTTLIPRSTLPSEVCTRLRNEIIEAVWKPGVRLQERILTERYGVSRSPLREAFQSLASEGLIELTANRGAVVTTPTLELAISYYNILRVLETLAIELACDNASNAEIAEVEALNDQMKQYAYKEDSQAFFHANNEVHRKIVEISGNVPLADTHLVISRQIIRIQNLNGLLEHSLKESIDEHDETIAGLKKRDKEKASQSFSKHLKTVEDNLRSRLTVE</sequence>
<organism evidence="5 6">
    <name type="scientific">Kordiimonas pumila</name>
    <dbReference type="NCBI Taxonomy" id="2161677"/>
    <lineage>
        <taxon>Bacteria</taxon>
        <taxon>Pseudomonadati</taxon>
        <taxon>Pseudomonadota</taxon>
        <taxon>Alphaproteobacteria</taxon>
        <taxon>Kordiimonadales</taxon>
        <taxon>Kordiimonadaceae</taxon>
        <taxon>Kordiimonas</taxon>
    </lineage>
</organism>
<dbReference type="InterPro" id="IPR008920">
    <property type="entry name" value="TF_FadR/GntR_C"/>
</dbReference>
<dbReference type="Gene3D" id="1.10.10.10">
    <property type="entry name" value="Winged helix-like DNA-binding domain superfamily/Winged helix DNA-binding domain"/>
    <property type="match status" value="1"/>
</dbReference>
<reference evidence="6" key="1">
    <citation type="journal article" date="2019" name="Int. J. Syst. Evol. Microbiol.">
        <title>The Global Catalogue of Microorganisms (GCM) 10K type strain sequencing project: providing services to taxonomists for standard genome sequencing and annotation.</title>
        <authorList>
            <consortium name="The Broad Institute Genomics Platform"/>
            <consortium name="The Broad Institute Genome Sequencing Center for Infectious Disease"/>
            <person name="Wu L."/>
            <person name="Ma J."/>
        </authorList>
    </citation>
    <scope>NUCLEOTIDE SEQUENCE [LARGE SCALE GENOMIC DNA]</scope>
    <source>
        <strain evidence="6">KCTC 62164</strain>
    </source>
</reference>
<dbReference type="InterPro" id="IPR011711">
    <property type="entry name" value="GntR_C"/>
</dbReference>
<dbReference type="SMART" id="SM00895">
    <property type="entry name" value="FCD"/>
    <property type="match status" value="1"/>
</dbReference>